<keyword evidence="3" id="KW-1185">Reference proteome</keyword>
<feature type="transmembrane region" description="Helical" evidence="1">
    <location>
        <begin position="20"/>
        <end position="46"/>
    </location>
</feature>
<comment type="caution">
    <text evidence="2">The sequence shown here is derived from an EMBL/GenBank/DDBJ whole genome shotgun (WGS) entry which is preliminary data.</text>
</comment>
<evidence type="ECO:0000256" key="1">
    <source>
        <dbReference type="SAM" id="Phobius"/>
    </source>
</evidence>
<accession>A0A9P4QZ63</accession>
<keyword evidence="1" id="KW-1133">Transmembrane helix</keyword>
<protein>
    <submittedName>
        <fullName evidence="2">Uncharacterized protein</fullName>
    </submittedName>
</protein>
<keyword evidence="1" id="KW-0472">Membrane</keyword>
<gene>
    <name evidence="2" type="ORF">EJ04DRAFT_268830</name>
</gene>
<reference evidence="2" key="1">
    <citation type="journal article" date="2020" name="Stud. Mycol.">
        <title>101 Dothideomycetes genomes: a test case for predicting lifestyles and emergence of pathogens.</title>
        <authorList>
            <person name="Haridas S."/>
            <person name="Albert R."/>
            <person name="Binder M."/>
            <person name="Bloem J."/>
            <person name="Labutti K."/>
            <person name="Salamov A."/>
            <person name="Andreopoulos B."/>
            <person name="Baker S."/>
            <person name="Barry K."/>
            <person name="Bills G."/>
            <person name="Bluhm B."/>
            <person name="Cannon C."/>
            <person name="Castanera R."/>
            <person name="Culley D."/>
            <person name="Daum C."/>
            <person name="Ezra D."/>
            <person name="Gonzalez J."/>
            <person name="Henrissat B."/>
            <person name="Kuo A."/>
            <person name="Liang C."/>
            <person name="Lipzen A."/>
            <person name="Lutzoni F."/>
            <person name="Magnuson J."/>
            <person name="Mondo S."/>
            <person name="Nolan M."/>
            <person name="Ohm R."/>
            <person name="Pangilinan J."/>
            <person name="Park H.-J."/>
            <person name="Ramirez L."/>
            <person name="Alfaro M."/>
            <person name="Sun H."/>
            <person name="Tritt A."/>
            <person name="Yoshinaga Y."/>
            <person name="Zwiers L.-H."/>
            <person name="Turgeon B."/>
            <person name="Goodwin S."/>
            <person name="Spatafora J."/>
            <person name="Crous P."/>
            <person name="Grigoriev I."/>
        </authorList>
    </citation>
    <scope>NUCLEOTIDE SEQUENCE</scope>
    <source>
        <strain evidence="2">CBS 125425</strain>
    </source>
</reference>
<dbReference type="Proteomes" id="UP000799444">
    <property type="component" value="Unassembled WGS sequence"/>
</dbReference>
<organism evidence="2 3">
    <name type="scientific">Polyplosphaeria fusca</name>
    <dbReference type="NCBI Taxonomy" id="682080"/>
    <lineage>
        <taxon>Eukaryota</taxon>
        <taxon>Fungi</taxon>
        <taxon>Dikarya</taxon>
        <taxon>Ascomycota</taxon>
        <taxon>Pezizomycotina</taxon>
        <taxon>Dothideomycetes</taxon>
        <taxon>Pleosporomycetidae</taxon>
        <taxon>Pleosporales</taxon>
        <taxon>Tetraplosphaeriaceae</taxon>
        <taxon>Polyplosphaeria</taxon>
    </lineage>
</organism>
<sequence length="182" mass="20680">MRSFRRFMDLKYKFVGKKKVAGMATTYEVVSIITWLYANLTLLTWWRVLLHAGQRVGGVSRIDGGNHPLHTEPSESQSKCIGRYSSKLRDAANLEKGQRCIRHRTSIIRRQDNAHGWSGVRKTVAARLGALFAACSFEGVICPHVHAEAKQRAPRAVVPRISLGFETMWMTRREADKKMARN</sequence>
<dbReference type="AlphaFoldDB" id="A0A9P4QZ63"/>
<keyword evidence="1" id="KW-0812">Transmembrane</keyword>
<proteinExistence type="predicted"/>
<name>A0A9P4QZ63_9PLEO</name>
<dbReference type="EMBL" id="ML996159">
    <property type="protein sequence ID" value="KAF2733581.1"/>
    <property type="molecule type" value="Genomic_DNA"/>
</dbReference>
<evidence type="ECO:0000313" key="2">
    <source>
        <dbReference type="EMBL" id="KAF2733581.1"/>
    </source>
</evidence>
<evidence type="ECO:0000313" key="3">
    <source>
        <dbReference type="Proteomes" id="UP000799444"/>
    </source>
</evidence>